<dbReference type="AlphaFoldDB" id="A0A1A8EVZ7"/>
<evidence type="ECO:0000313" key="10">
    <source>
        <dbReference type="EMBL" id="SBQ51037.1"/>
    </source>
</evidence>
<dbReference type="Pfam" id="PF00250">
    <property type="entry name" value="Forkhead"/>
    <property type="match status" value="1"/>
</dbReference>
<feature type="compositionally biased region" description="Polar residues" evidence="8">
    <location>
        <begin position="767"/>
        <end position="778"/>
    </location>
</feature>
<dbReference type="GO" id="GO:0005737">
    <property type="term" value="C:cytoplasm"/>
    <property type="evidence" value="ECO:0007669"/>
    <property type="project" value="UniProtKB-SubCell"/>
</dbReference>
<feature type="DNA-binding region" description="Fork-head" evidence="7">
    <location>
        <begin position="98"/>
        <end position="192"/>
    </location>
</feature>
<feature type="compositionally biased region" description="Basic residues" evidence="8">
    <location>
        <begin position="202"/>
        <end position="212"/>
    </location>
</feature>
<evidence type="ECO:0000256" key="8">
    <source>
        <dbReference type="SAM" id="MobiDB-lite"/>
    </source>
</evidence>
<dbReference type="InterPro" id="IPR030456">
    <property type="entry name" value="TF_fork_head_CS_2"/>
</dbReference>
<feature type="compositionally biased region" description="Pro residues" evidence="8">
    <location>
        <begin position="343"/>
        <end position="352"/>
    </location>
</feature>
<comment type="subcellular location">
    <subcellularLocation>
        <location evidence="1">Cytoplasm</location>
    </subcellularLocation>
    <subcellularLocation>
        <location evidence="7">Nucleus</location>
    </subcellularLocation>
</comment>
<proteinExistence type="predicted"/>
<dbReference type="InterPro" id="IPR036390">
    <property type="entry name" value="WH_DNA-bd_sf"/>
</dbReference>
<feature type="region of interest" description="Disordered" evidence="8">
    <location>
        <begin position="496"/>
        <end position="556"/>
    </location>
</feature>
<reference evidence="10" key="1">
    <citation type="submission" date="2016-05" db="EMBL/GenBank/DDBJ databases">
        <authorList>
            <person name="Lavstsen T."/>
            <person name="Jespersen J.S."/>
        </authorList>
    </citation>
    <scope>NUCLEOTIDE SEQUENCE</scope>
    <source>
        <tissue evidence="10">Brain</tissue>
    </source>
</reference>
<dbReference type="PRINTS" id="PR00053">
    <property type="entry name" value="FORKHEAD"/>
</dbReference>
<dbReference type="PANTHER" id="PTHR45767:SF3">
    <property type="entry name" value="FORKHEAD BOX PROTEIN O4"/>
    <property type="match status" value="1"/>
</dbReference>
<dbReference type="CDD" id="cd20062">
    <property type="entry name" value="FH_FOXO4"/>
    <property type="match status" value="1"/>
</dbReference>
<evidence type="ECO:0000256" key="5">
    <source>
        <dbReference type="ARBA" id="ARBA00023163"/>
    </source>
</evidence>
<feature type="region of interest" description="Disordered" evidence="8">
    <location>
        <begin position="172"/>
        <end position="305"/>
    </location>
</feature>
<reference evidence="10" key="2">
    <citation type="submission" date="2016-06" db="EMBL/GenBank/DDBJ databases">
        <title>The genome of a short-lived fish provides insights into sex chromosome evolution and the genetic control of aging.</title>
        <authorList>
            <person name="Reichwald K."/>
            <person name="Felder M."/>
            <person name="Petzold A."/>
            <person name="Koch P."/>
            <person name="Groth M."/>
            <person name="Platzer M."/>
        </authorList>
    </citation>
    <scope>NUCLEOTIDE SEQUENCE</scope>
    <source>
        <tissue evidence="10">Brain</tissue>
    </source>
</reference>
<accession>A0A1A8EVZ7</accession>
<protein>
    <submittedName>
        <fullName evidence="10">Forkhead box O4</fullName>
    </submittedName>
</protein>
<feature type="region of interest" description="Disordered" evidence="8">
    <location>
        <begin position="875"/>
        <end position="896"/>
    </location>
</feature>
<feature type="compositionally biased region" description="Pro residues" evidence="8">
    <location>
        <begin position="713"/>
        <end position="722"/>
    </location>
</feature>
<feature type="compositionally biased region" description="Basic residues" evidence="8">
    <location>
        <begin position="501"/>
        <end position="539"/>
    </location>
</feature>
<keyword evidence="5" id="KW-0804">Transcription</keyword>
<dbReference type="GO" id="GO:0005634">
    <property type="term" value="C:nucleus"/>
    <property type="evidence" value="ECO:0007669"/>
    <property type="project" value="UniProtKB-SubCell"/>
</dbReference>
<sequence>MMDDSSMPPIDPDFEPQSRPRSCTWPLPRPDISVVKPEGADGTESAAGTPPADEDKPDPQQITSEPEKAAAAAEGVATAGVGGAGATPRKGSSRRNAWGNQSYADLISQAIENSPEKRLTLAQIYDWMVKTVPYFRDKGDSNSSAGWKNSIRHNLSLHNKFLRVHNESTGKSSWWMLNPEGGKTGKAPRRRAVSMDNSSKLLKSRMRAKQTKKQAGAAGAGGGLPGDGSTGSAGADSPNSSQQFSKWGVNSSSPSSRGSLDDGDMWTTFRPRTSSNASTLSGRLSPIAPVQEDDDNLPEDSLLGRYTSSSLTPTLTETVMEELDLIDNLTLMTGQQGGASPSTAPPAPPTPLPSASTLLPRASNFSSFHQLQPNSVSQAPANAGTQASVPLCGPSKEPATFSNSIFNPMPSSVSCGSSHYCSHVPSSLEALLTSDSPPPSDILMAQVDSLMPNSGGMGPIGLGSSVVGLRPSSNQLQVGKGLEPSTVAPIALQPQMQPQQHHLHHHHQQQQRKPRKKTKPPALTKKHKKKRRRVPRRPQKPIPPALPQGNLGMPSTSLLMTSQASIRSPSTPDLSTEELPDDITSDIADIPNDLELNQEDFSDVLPRLPDDLQDFDLFEGKNGELLPTTEEAEELVRALQAMASYPDSLVCLTSMGDLTSAEGVDHRAMAVFPGPVQTGSMGDLLHSRIPTENFPSLELEDNLLQSTGDHFSPSPPSQPANLPPASCSNLSSSSAAATTSISLLTQNSLTERTFPRTHASHVLTKSEGPTSSPQASHYSSEHVPSPYSDHISSPHASSFQTDPPLLLEVPLSGVPGAPRSTWNNLTLPLADPTQFGNLIRSEGHLISTSLSTPPATTHSVTLQPMAALSVMPQSTMTGLSTPPVPSSSTHNLLTSTQPKQQLPQFSAAFGHQLASHSGIPKDVQPSHSSTAPPAGFSLVSATAASANSAAPPFTQSK</sequence>
<dbReference type="SMART" id="SM00339">
    <property type="entry name" value="FH"/>
    <property type="match status" value="1"/>
</dbReference>
<organism evidence="10">
    <name type="scientific">Nothobranchius korthausae</name>
    <dbReference type="NCBI Taxonomy" id="1143690"/>
    <lineage>
        <taxon>Eukaryota</taxon>
        <taxon>Metazoa</taxon>
        <taxon>Chordata</taxon>
        <taxon>Craniata</taxon>
        <taxon>Vertebrata</taxon>
        <taxon>Euteleostomi</taxon>
        <taxon>Actinopterygii</taxon>
        <taxon>Neopterygii</taxon>
        <taxon>Teleostei</taxon>
        <taxon>Neoteleostei</taxon>
        <taxon>Acanthomorphata</taxon>
        <taxon>Ovalentaria</taxon>
        <taxon>Atherinomorphae</taxon>
        <taxon>Cyprinodontiformes</taxon>
        <taxon>Nothobranchiidae</taxon>
        <taxon>Nothobranchius</taxon>
    </lineage>
</organism>
<evidence type="ECO:0000259" key="9">
    <source>
        <dbReference type="PROSITE" id="PS50039"/>
    </source>
</evidence>
<feature type="domain" description="Fork-head" evidence="9">
    <location>
        <begin position="98"/>
        <end position="192"/>
    </location>
</feature>
<feature type="compositionally biased region" description="Low complexity" evidence="8">
    <location>
        <begin position="69"/>
        <end position="79"/>
    </location>
</feature>
<feature type="compositionally biased region" description="Gly residues" evidence="8">
    <location>
        <begin position="218"/>
        <end position="231"/>
    </location>
</feature>
<dbReference type="InterPro" id="IPR001766">
    <property type="entry name" value="Fork_head_dom"/>
</dbReference>
<gene>
    <name evidence="10" type="primary">FOXO4</name>
</gene>
<dbReference type="InterPro" id="IPR036388">
    <property type="entry name" value="WH-like_DNA-bd_sf"/>
</dbReference>
<keyword evidence="3" id="KW-0805">Transcription regulation</keyword>
<name>A0A1A8EVZ7_9TELE</name>
<dbReference type="GO" id="GO:0001945">
    <property type="term" value="P:lymph vessel development"/>
    <property type="evidence" value="ECO:0007669"/>
    <property type="project" value="UniProtKB-ARBA"/>
</dbReference>
<feature type="compositionally biased region" description="Polar residues" evidence="8">
    <location>
        <begin position="790"/>
        <end position="801"/>
    </location>
</feature>
<dbReference type="GO" id="GO:0000978">
    <property type="term" value="F:RNA polymerase II cis-regulatory region sequence-specific DNA binding"/>
    <property type="evidence" value="ECO:0007669"/>
    <property type="project" value="TreeGrafter"/>
</dbReference>
<dbReference type="PROSITE" id="PS00658">
    <property type="entry name" value="FORK_HEAD_2"/>
    <property type="match status" value="1"/>
</dbReference>
<dbReference type="EMBL" id="HAEB01004510">
    <property type="protein sequence ID" value="SBQ51037.1"/>
    <property type="molecule type" value="Transcribed_RNA"/>
</dbReference>
<keyword evidence="6 7" id="KW-0539">Nucleus</keyword>
<feature type="compositionally biased region" description="Polar residues" evidence="8">
    <location>
        <begin position="270"/>
        <end position="282"/>
    </location>
</feature>
<keyword evidence="4 7" id="KW-0238">DNA-binding</keyword>
<evidence type="ECO:0000256" key="1">
    <source>
        <dbReference type="ARBA" id="ARBA00004496"/>
    </source>
</evidence>
<evidence type="ECO:0000256" key="4">
    <source>
        <dbReference type="ARBA" id="ARBA00023125"/>
    </source>
</evidence>
<dbReference type="SUPFAM" id="SSF46785">
    <property type="entry name" value="Winged helix' DNA-binding domain"/>
    <property type="match status" value="1"/>
</dbReference>
<dbReference type="GO" id="GO:0000981">
    <property type="term" value="F:DNA-binding transcription factor activity, RNA polymerase II-specific"/>
    <property type="evidence" value="ECO:0007669"/>
    <property type="project" value="TreeGrafter"/>
</dbReference>
<feature type="compositionally biased region" description="Polar residues" evidence="8">
    <location>
        <begin position="238"/>
        <end position="250"/>
    </location>
</feature>
<evidence type="ECO:0000256" key="3">
    <source>
        <dbReference type="ARBA" id="ARBA00023015"/>
    </source>
</evidence>
<dbReference type="FunFam" id="1.10.10.10:FF:000032">
    <property type="entry name" value="Forkhead box protein O4"/>
    <property type="match status" value="1"/>
</dbReference>
<feature type="region of interest" description="Disordered" evidence="8">
    <location>
        <begin position="760"/>
        <end position="801"/>
    </location>
</feature>
<feature type="region of interest" description="Disordered" evidence="8">
    <location>
        <begin position="913"/>
        <end position="935"/>
    </location>
</feature>
<evidence type="ECO:0000256" key="2">
    <source>
        <dbReference type="ARBA" id="ARBA00022490"/>
    </source>
</evidence>
<feature type="region of interest" description="Disordered" evidence="8">
    <location>
        <begin position="333"/>
        <end position="359"/>
    </location>
</feature>
<feature type="region of interest" description="Disordered" evidence="8">
    <location>
        <begin position="705"/>
        <end position="731"/>
    </location>
</feature>
<dbReference type="PANTHER" id="PTHR45767">
    <property type="entry name" value="FORKHEAD BOX PROTEIN O"/>
    <property type="match status" value="1"/>
</dbReference>
<dbReference type="InterPro" id="IPR047409">
    <property type="entry name" value="FH_FOXO4"/>
</dbReference>
<evidence type="ECO:0000256" key="7">
    <source>
        <dbReference type="PROSITE-ProRule" id="PRU00089"/>
    </source>
</evidence>
<evidence type="ECO:0000256" key="6">
    <source>
        <dbReference type="ARBA" id="ARBA00023242"/>
    </source>
</evidence>
<keyword evidence="2" id="KW-0963">Cytoplasm</keyword>
<feature type="region of interest" description="Disordered" evidence="8">
    <location>
        <begin position="1"/>
        <end position="97"/>
    </location>
</feature>
<dbReference type="Gene3D" id="1.10.10.10">
    <property type="entry name" value="Winged helix-like DNA-binding domain superfamily/Winged helix DNA-binding domain"/>
    <property type="match status" value="1"/>
</dbReference>
<dbReference type="PROSITE" id="PS50039">
    <property type="entry name" value="FORK_HEAD_3"/>
    <property type="match status" value="1"/>
</dbReference>